<dbReference type="SMART" id="SM00179">
    <property type="entry name" value="EGF_CA"/>
    <property type="match status" value="1"/>
</dbReference>
<feature type="domain" description="EGF-like" evidence="5">
    <location>
        <begin position="152"/>
        <end position="189"/>
    </location>
</feature>
<dbReference type="PROSITE" id="PS50948">
    <property type="entry name" value="PAN"/>
    <property type="match status" value="1"/>
</dbReference>
<keyword evidence="2 3" id="KW-1015">Disulfide bond</keyword>
<dbReference type="PROSITE" id="PS50026">
    <property type="entry name" value="EGF_3"/>
    <property type="match status" value="1"/>
</dbReference>
<feature type="disulfide bond" evidence="3">
    <location>
        <begin position="179"/>
        <end position="188"/>
    </location>
</feature>
<evidence type="ECO:0000256" key="2">
    <source>
        <dbReference type="ARBA" id="ARBA00023157"/>
    </source>
</evidence>
<organism evidence="7 8">
    <name type="scientific">Actinia tenebrosa</name>
    <name type="common">Australian red waratah sea anemone</name>
    <dbReference type="NCBI Taxonomy" id="6105"/>
    <lineage>
        <taxon>Eukaryota</taxon>
        <taxon>Metazoa</taxon>
        <taxon>Cnidaria</taxon>
        <taxon>Anthozoa</taxon>
        <taxon>Hexacorallia</taxon>
        <taxon>Actiniaria</taxon>
        <taxon>Actiniidae</taxon>
        <taxon>Actinia</taxon>
    </lineage>
</organism>
<feature type="chain" id="PRO_5027664614" evidence="4">
    <location>
        <begin position="25"/>
        <end position="262"/>
    </location>
</feature>
<evidence type="ECO:0000313" key="7">
    <source>
        <dbReference type="Proteomes" id="UP000515163"/>
    </source>
</evidence>
<dbReference type="Pfam" id="PF00008">
    <property type="entry name" value="EGF"/>
    <property type="match status" value="1"/>
</dbReference>
<reference evidence="8" key="1">
    <citation type="submission" date="2025-08" db="UniProtKB">
        <authorList>
            <consortium name="RefSeq"/>
        </authorList>
    </citation>
    <scope>IDENTIFICATION</scope>
</reference>
<dbReference type="Pfam" id="PF00024">
    <property type="entry name" value="PAN_1"/>
    <property type="match status" value="1"/>
</dbReference>
<dbReference type="Proteomes" id="UP000515163">
    <property type="component" value="Unplaced"/>
</dbReference>
<evidence type="ECO:0000256" key="1">
    <source>
        <dbReference type="ARBA" id="ARBA00006373"/>
    </source>
</evidence>
<dbReference type="InterPro" id="IPR003609">
    <property type="entry name" value="Pan_app"/>
</dbReference>
<dbReference type="InParanoid" id="A0A6P8HKT7"/>
<dbReference type="CDD" id="cd00054">
    <property type="entry name" value="EGF_CA"/>
    <property type="match status" value="1"/>
</dbReference>
<keyword evidence="4" id="KW-0732">Signal</keyword>
<dbReference type="RefSeq" id="XP_031556396.1">
    <property type="nucleotide sequence ID" value="XM_031700536.1"/>
</dbReference>
<evidence type="ECO:0000256" key="3">
    <source>
        <dbReference type="PROSITE-ProRule" id="PRU00076"/>
    </source>
</evidence>
<dbReference type="GeneID" id="116293142"/>
<dbReference type="PROSITE" id="PS00022">
    <property type="entry name" value="EGF_1"/>
    <property type="match status" value="1"/>
</dbReference>
<dbReference type="KEGG" id="aten:116293142"/>
<name>A0A6P8HKT7_ACTTE</name>
<evidence type="ECO:0000313" key="8">
    <source>
        <dbReference type="RefSeq" id="XP_031556396.1"/>
    </source>
</evidence>
<comment type="caution">
    <text evidence="3">Lacks conserved residue(s) required for the propagation of feature annotation.</text>
</comment>
<dbReference type="SUPFAM" id="SSF57414">
    <property type="entry name" value="Hairpin loop containing domain-like"/>
    <property type="match status" value="1"/>
</dbReference>
<dbReference type="InterPro" id="IPR000742">
    <property type="entry name" value="EGF"/>
</dbReference>
<dbReference type="AlphaFoldDB" id="A0A6P8HKT7"/>
<evidence type="ECO:0000259" key="5">
    <source>
        <dbReference type="PROSITE" id="PS50026"/>
    </source>
</evidence>
<feature type="non-terminal residue" evidence="8">
    <location>
        <position position="262"/>
    </location>
</feature>
<proteinExistence type="inferred from homology"/>
<accession>A0A6P8HKT7</accession>
<dbReference type="FunFam" id="2.10.25.10:FF:000063">
    <property type="entry name" value="Slit guidance ligand 2"/>
    <property type="match status" value="1"/>
</dbReference>
<evidence type="ECO:0000259" key="6">
    <source>
        <dbReference type="PROSITE" id="PS50948"/>
    </source>
</evidence>
<dbReference type="InterPro" id="IPR001881">
    <property type="entry name" value="EGF-like_Ca-bd_dom"/>
</dbReference>
<comment type="similarity">
    <text evidence="1">Belongs to the EGF domain peptide family.</text>
</comment>
<dbReference type="SUPFAM" id="SSF57196">
    <property type="entry name" value="EGF/Laminin"/>
    <property type="match status" value="1"/>
</dbReference>
<feature type="signal peptide" evidence="4">
    <location>
        <begin position="1"/>
        <end position="24"/>
    </location>
</feature>
<dbReference type="Gene3D" id="2.10.25.10">
    <property type="entry name" value="Laminin"/>
    <property type="match status" value="1"/>
</dbReference>
<sequence length="262" mass="29430">MNFWTKLFVVWKLVILQLSRKLQASKCQTSISGIALIDYTFMVLYDKNIHTCYVECKRYKACQSINYFRAGGLCHLNNRSITTKPERRVVMADSVYFEHPEPTAIGSHKESPAESCMEIKRVGSIVNSGFYWLKHPLTNIISQIYCNMLTGEADGCFSSPCKNQGTCTNKKHGDYNCSCTVAFTGAKCELPRDQTCAVYSILNETDRSINQPITDLKCDNNLVTKWYRFTGSAGSRLPTSIPSIKRCNTDATGWLNGAHPSV</sequence>
<dbReference type="OrthoDB" id="5945541at2759"/>
<keyword evidence="3" id="KW-0245">EGF-like domain</keyword>
<feature type="domain" description="Apple" evidence="6">
    <location>
        <begin position="27"/>
        <end position="101"/>
    </location>
</feature>
<gene>
    <name evidence="8" type="primary">LOC116293142</name>
</gene>
<dbReference type="GO" id="GO:0005509">
    <property type="term" value="F:calcium ion binding"/>
    <property type="evidence" value="ECO:0007669"/>
    <property type="project" value="InterPro"/>
</dbReference>
<evidence type="ECO:0000256" key="4">
    <source>
        <dbReference type="SAM" id="SignalP"/>
    </source>
</evidence>
<protein>
    <submittedName>
        <fullName evidence="8">Uromodulin-like</fullName>
    </submittedName>
</protein>
<keyword evidence="7" id="KW-1185">Reference proteome</keyword>